<accession>A0A2U9BXK6</accession>
<organism evidence="3 4">
    <name type="scientific">Scophthalmus maximus</name>
    <name type="common">Turbot</name>
    <name type="synonym">Psetta maxima</name>
    <dbReference type="NCBI Taxonomy" id="52904"/>
    <lineage>
        <taxon>Eukaryota</taxon>
        <taxon>Metazoa</taxon>
        <taxon>Chordata</taxon>
        <taxon>Craniata</taxon>
        <taxon>Vertebrata</taxon>
        <taxon>Euteleostomi</taxon>
        <taxon>Actinopterygii</taxon>
        <taxon>Neopterygii</taxon>
        <taxon>Teleostei</taxon>
        <taxon>Neoteleostei</taxon>
        <taxon>Acanthomorphata</taxon>
        <taxon>Carangaria</taxon>
        <taxon>Pleuronectiformes</taxon>
        <taxon>Pleuronectoidei</taxon>
        <taxon>Scophthalmidae</taxon>
        <taxon>Scophthalmus</taxon>
    </lineage>
</organism>
<dbReference type="AlphaFoldDB" id="A0A2U9BXK6"/>
<dbReference type="Proteomes" id="UP000246464">
    <property type="component" value="Chromosome 10"/>
</dbReference>
<dbReference type="EMBL" id="CP026252">
    <property type="protein sequence ID" value="AWP08209.1"/>
    <property type="molecule type" value="Genomic_DNA"/>
</dbReference>
<keyword evidence="4" id="KW-1185">Reference proteome</keyword>
<feature type="region of interest" description="Disordered" evidence="1">
    <location>
        <begin position="68"/>
        <end position="119"/>
    </location>
</feature>
<proteinExistence type="predicted"/>
<evidence type="ECO:0000259" key="2">
    <source>
        <dbReference type="Pfam" id="PF14977"/>
    </source>
</evidence>
<protein>
    <submittedName>
        <fullName evidence="3">FAM194 domain containing protein</fullName>
    </submittedName>
</protein>
<gene>
    <name evidence="3" type="ORF">SMAX5B_009924</name>
</gene>
<dbReference type="InterPro" id="IPR029281">
    <property type="entry name" value="FAM194_C"/>
</dbReference>
<dbReference type="Pfam" id="PF14977">
    <property type="entry name" value="FAM194"/>
    <property type="match status" value="1"/>
</dbReference>
<feature type="domain" description="FAM194 C-terminal" evidence="2">
    <location>
        <begin position="153"/>
        <end position="332"/>
    </location>
</feature>
<feature type="compositionally biased region" description="Basic and acidic residues" evidence="1">
    <location>
        <begin position="378"/>
        <end position="397"/>
    </location>
</feature>
<evidence type="ECO:0000256" key="1">
    <source>
        <dbReference type="SAM" id="MobiDB-lite"/>
    </source>
</evidence>
<sequence length="623" mass="69173">MDHDPVDAYKRSAPQLLSELARLLSLHNWAEECCIPQEVLGFLDYSWQDLCAGATLLRIRKQTDKRRLPLKLGGAPRKVSTNGKTETGEGSVCPSERQTKVGANPRTKKRKERPSKAAQNFSVASFSLASSSKDEVNGIPQIPEVKQLDPAWMKLHYGIADGSSFIYYPSGCVAVCQSHSALPCGGFYTNVFSDGDCPVILATITAHGHGAVSSSVEAVWSQEAGFISDCYGNKSKEWSWQSDECEEIVIQLSDVISVRLLSGTSAVLSFMCNNETVQLPLPALSHAYQSKEMMVRKVDGLEEPLWRRAGLADRELKKLQQRVQNILDDWLECYRAAFGVKCPDTEQMPDSPLRTRLRREVQSVALPPLNPPEWAVQPEERTSEPQRHLSAQEERPADSSVRLPRSVIIPKSPEAQSAAVTDWSAPPPLTPSAPLTMCPELLRAALLGEGVQRRCSCSVKQMPAVTDVEYDTFVMGQPPHSQQILVVCVTLPRNNTRTVPDEDALEQLYMGRNKHRTMPCTQSQMDSFRLVRYEMSTGGMPSWGCENILLQQRHNAAPGMILMYVRGTLLFVGYTCSRHSFSVGDLQNQISRTRGDYRLGLSLPPDYKFSTAAKKPAAKHTTH</sequence>
<evidence type="ECO:0000313" key="4">
    <source>
        <dbReference type="Proteomes" id="UP000246464"/>
    </source>
</evidence>
<evidence type="ECO:0000313" key="3">
    <source>
        <dbReference type="EMBL" id="AWP08209.1"/>
    </source>
</evidence>
<name>A0A2U9BXK6_SCOMX</name>
<feature type="region of interest" description="Disordered" evidence="1">
    <location>
        <begin position="368"/>
        <end position="400"/>
    </location>
</feature>
<reference evidence="3 4" key="1">
    <citation type="submission" date="2017-12" db="EMBL/GenBank/DDBJ databases">
        <title>Integrating genomic resources of turbot (Scophthalmus maximus) in depth evaluation of genetic and physical mapping variation across individuals.</title>
        <authorList>
            <person name="Martinez P."/>
        </authorList>
    </citation>
    <scope>NUCLEOTIDE SEQUENCE [LARGE SCALE GENOMIC DNA]</scope>
</reference>
<dbReference type="PANTHER" id="PTHR23093">
    <property type="entry name" value="SIMILAR TO CHROMOSOME 3 OPEN READING FRAME 20"/>
    <property type="match status" value="1"/>
</dbReference>
<dbReference type="PANTHER" id="PTHR23093:SF16">
    <property type="entry name" value="FAM194 C-TERMINAL DOMAIN-CONTAINING PROTEIN"/>
    <property type="match status" value="1"/>
</dbReference>